<dbReference type="RefSeq" id="WP_311677544.1">
    <property type="nucleotide sequence ID" value="NZ_JAVRER010000052.1"/>
</dbReference>
<dbReference type="PANTHER" id="PTHR43163">
    <property type="entry name" value="DIPEPTIDE TRANSPORT SYSTEM PERMEASE PROTEIN DPPB-RELATED"/>
    <property type="match status" value="1"/>
</dbReference>
<reference evidence="11" key="1">
    <citation type="submission" date="2023-07" db="EMBL/GenBank/DDBJ databases">
        <title>30 novel species of actinomycetes from the DSMZ collection.</title>
        <authorList>
            <person name="Nouioui I."/>
        </authorList>
    </citation>
    <scope>NUCLEOTIDE SEQUENCE [LARGE SCALE GENOMIC DNA]</scope>
    <source>
        <strain evidence="11">DSM 41982</strain>
    </source>
</reference>
<comment type="similarity">
    <text evidence="7">Belongs to the binding-protein-dependent transport system permease family.</text>
</comment>
<dbReference type="Proteomes" id="UP001183607">
    <property type="component" value="Unassembled WGS sequence"/>
</dbReference>
<dbReference type="Pfam" id="PF00528">
    <property type="entry name" value="BPD_transp_1"/>
    <property type="match status" value="1"/>
</dbReference>
<dbReference type="InterPro" id="IPR045621">
    <property type="entry name" value="BPD_transp_1_N"/>
</dbReference>
<gene>
    <name evidence="10" type="ORF">RM574_24940</name>
</gene>
<dbReference type="InterPro" id="IPR000515">
    <property type="entry name" value="MetI-like"/>
</dbReference>
<feature type="transmembrane region" description="Helical" evidence="7">
    <location>
        <begin position="283"/>
        <end position="309"/>
    </location>
</feature>
<feature type="signal peptide" evidence="8">
    <location>
        <begin position="1"/>
        <end position="27"/>
    </location>
</feature>
<evidence type="ECO:0000256" key="4">
    <source>
        <dbReference type="ARBA" id="ARBA00022692"/>
    </source>
</evidence>
<protein>
    <submittedName>
        <fullName evidence="10">ABC transporter permease</fullName>
    </submittedName>
</protein>
<evidence type="ECO:0000256" key="8">
    <source>
        <dbReference type="SAM" id="SignalP"/>
    </source>
</evidence>
<dbReference type="PANTHER" id="PTHR43163:SF3">
    <property type="entry name" value="PEPTIDE ABC TRANSPORTER PERMEASE PROTEIN"/>
    <property type="match status" value="1"/>
</dbReference>
<evidence type="ECO:0000259" key="9">
    <source>
        <dbReference type="PROSITE" id="PS50928"/>
    </source>
</evidence>
<organism evidence="10 11">
    <name type="scientific">Streptomyces evansiae</name>
    <dbReference type="NCBI Taxonomy" id="3075535"/>
    <lineage>
        <taxon>Bacteria</taxon>
        <taxon>Bacillati</taxon>
        <taxon>Actinomycetota</taxon>
        <taxon>Actinomycetes</taxon>
        <taxon>Kitasatosporales</taxon>
        <taxon>Streptomycetaceae</taxon>
        <taxon>Streptomyces</taxon>
    </lineage>
</organism>
<keyword evidence="6 7" id="KW-0472">Membrane</keyword>
<dbReference type="InterPro" id="IPR035906">
    <property type="entry name" value="MetI-like_sf"/>
</dbReference>
<keyword evidence="3" id="KW-1003">Cell membrane</keyword>
<dbReference type="Pfam" id="PF19300">
    <property type="entry name" value="BPD_transp_1_N"/>
    <property type="match status" value="1"/>
</dbReference>
<comment type="caution">
    <text evidence="10">The sequence shown here is derived from an EMBL/GenBank/DDBJ whole genome shotgun (WGS) entry which is preliminary data.</text>
</comment>
<dbReference type="Gene3D" id="1.10.3720.10">
    <property type="entry name" value="MetI-like"/>
    <property type="match status" value="1"/>
</dbReference>
<evidence type="ECO:0000313" key="11">
    <source>
        <dbReference type="Proteomes" id="UP001183607"/>
    </source>
</evidence>
<evidence type="ECO:0000256" key="3">
    <source>
        <dbReference type="ARBA" id="ARBA00022475"/>
    </source>
</evidence>
<keyword evidence="8" id="KW-0732">Signal</keyword>
<name>A0ABD5EBZ3_9ACTN</name>
<dbReference type="PROSITE" id="PS50928">
    <property type="entry name" value="ABC_TM1"/>
    <property type="match status" value="1"/>
</dbReference>
<evidence type="ECO:0000256" key="7">
    <source>
        <dbReference type="RuleBase" id="RU363032"/>
    </source>
</evidence>
<evidence type="ECO:0000256" key="6">
    <source>
        <dbReference type="ARBA" id="ARBA00023136"/>
    </source>
</evidence>
<keyword evidence="5 7" id="KW-1133">Transmembrane helix</keyword>
<proteinExistence type="inferred from homology"/>
<dbReference type="AlphaFoldDB" id="A0ABD5EBZ3"/>
<feature type="domain" description="ABC transmembrane type-1" evidence="9">
    <location>
        <begin position="97"/>
        <end position="306"/>
    </location>
</feature>
<evidence type="ECO:0000256" key="5">
    <source>
        <dbReference type="ARBA" id="ARBA00022989"/>
    </source>
</evidence>
<keyword evidence="4 7" id="KW-0812">Transmembrane</keyword>
<accession>A0ABD5EBZ3</accession>
<feature type="transmembrane region" description="Helical" evidence="7">
    <location>
        <begin position="183"/>
        <end position="202"/>
    </location>
</feature>
<feature type="transmembrane region" description="Helical" evidence="7">
    <location>
        <begin position="101"/>
        <end position="124"/>
    </location>
</feature>
<dbReference type="EMBL" id="JAVRER010000052">
    <property type="protein sequence ID" value="MDT0418730.1"/>
    <property type="molecule type" value="Genomic_DNA"/>
</dbReference>
<dbReference type="GO" id="GO:0005886">
    <property type="term" value="C:plasma membrane"/>
    <property type="evidence" value="ECO:0007669"/>
    <property type="project" value="UniProtKB-SubCell"/>
</dbReference>
<comment type="subcellular location">
    <subcellularLocation>
        <location evidence="1 7">Cell membrane</location>
        <topology evidence="1 7">Multi-pass membrane protein</topology>
    </subcellularLocation>
</comment>
<sequence>MSFPVFLARRAAWAAVVLVLVTGLVFAATAALPGDAVSAVAGADASPAERAAVRHALGLDRPVAERYAAWAGKAVRGDLGTGLVGHRPVAEVLADRLPASLLLAGLTLLLVVPCAMGLGLWAGLRRGRPPDRLVSLAALTAASVPEFVTAGLLIAVFSAGLGLLPRVVLVPLGGSPLQAPAGLVLPVLTLAGAGLATATRLVRTAVADVDRTAYVEAARLDGVRGARLALRHVLPNALGPAVQGLALTTSGLVGGAVVVESVFDFPGIGRELQRAVAARDVPMVLGIATALAAVVLLVLVVGDILARLLDPVGRNRR</sequence>
<evidence type="ECO:0000256" key="2">
    <source>
        <dbReference type="ARBA" id="ARBA00022448"/>
    </source>
</evidence>
<evidence type="ECO:0000256" key="1">
    <source>
        <dbReference type="ARBA" id="ARBA00004651"/>
    </source>
</evidence>
<evidence type="ECO:0000313" key="10">
    <source>
        <dbReference type="EMBL" id="MDT0418730.1"/>
    </source>
</evidence>
<keyword evidence="2 7" id="KW-0813">Transport</keyword>
<dbReference type="CDD" id="cd06261">
    <property type="entry name" value="TM_PBP2"/>
    <property type="match status" value="1"/>
</dbReference>
<feature type="transmembrane region" description="Helical" evidence="7">
    <location>
        <begin position="136"/>
        <end position="163"/>
    </location>
</feature>
<feature type="chain" id="PRO_5044779674" evidence="8">
    <location>
        <begin position="28"/>
        <end position="317"/>
    </location>
</feature>
<dbReference type="SUPFAM" id="SSF161098">
    <property type="entry name" value="MetI-like"/>
    <property type="match status" value="1"/>
</dbReference>